<dbReference type="EMBL" id="BGZK01000072">
    <property type="protein sequence ID" value="GBP15550.1"/>
    <property type="molecule type" value="Genomic_DNA"/>
</dbReference>
<comment type="caution">
    <text evidence="1">The sequence shown here is derived from an EMBL/GenBank/DDBJ whole genome shotgun (WGS) entry which is preliminary data.</text>
</comment>
<keyword evidence="2" id="KW-1185">Reference proteome</keyword>
<proteinExistence type="predicted"/>
<dbReference type="Proteomes" id="UP000299102">
    <property type="component" value="Unassembled WGS sequence"/>
</dbReference>
<organism evidence="1 2">
    <name type="scientific">Eumeta variegata</name>
    <name type="common">Bagworm moth</name>
    <name type="synonym">Eumeta japonica</name>
    <dbReference type="NCBI Taxonomy" id="151549"/>
    <lineage>
        <taxon>Eukaryota</taxon>
        <taxon>Metazoa</taxon>
        <taxon>Ecdysozoa</taxon>
        <taxon>Arthropoda</taxon>
        <taxon>Hexapoda</taxon>
        <taxon>Insecta</taxon>
        <taxon>Pterygota</taxon>
        <taxon>Neoptera</taxon>
        <taxon>Endopterygota</taxon>
        <taxon>Lepidoptera</taxon>
        <taxon>Glossata</taxon>
        <taxon>Ditrysia</taxon>
        <taxon>Tineoidea</taxon>
        <taxon>Psychidae</taxon>
        <taxon>Oiketicinae</taxon>
        <taxon>Eumeta</taxon>
    </lineage>
</organism>
<protein>
    <submittedName>
        <fullName evidence="1">Uncharacterized protein</fullName>
    </submittedName>
</protein>
<evidence type="ECO:0000313" key="2">
    <source>
        <dbReference type="Proteomes" id="UP000299102"/>
    </source>
</evidence>
<evidence type="ECO:0000313" key="1">
    <source>
        <dbReference type="EMBL" id="GBP15550.1"/>
    </source>
</evidence>
<dbReference type="AlphaFoldDB" id="A0A4C1TNL6"/>
<sequence>MPRAGRDAVISESRAKFKTKLGRFDGRLRAVLYEILRLDRRPPLAALIESCACFLMYVSCRRNVVVRHKRPPLCIFFLLFHNQKIGTKLSHNLQIEILNHTVVIFRKRTDATKYDYITDDSKIAKNSYTWDDVHLWPAYVVPLGARRCGSRGRCDPTKVNFHRAQGLRDSPRRKTFKVYIILLFRGVTAGGAWSFRNKRKSVSRRTLLQRDVRGRCQSSARDDRVVNARPFIEIKMFYCCMETGGGCPALWARVVVFFFVYSHIE</sequence>
<gene>
    <name evidence="1" type="ORF">EVAR_9325_1</name>
</gene>
<reference evidence="1 2" key="1">
    <citation type="journal article" date="2019" name="Commun. Biol.">
        <title>The bagworm genome reveals a unique fibroin gene that provides high tensile strength.</title>
        <authorList>
            <person name="Kono N."/>
            <person name="Nakamura H."/>
            <person name="Ohtoshi R."/>
            <person name="Tomita M."/>
            <person name="Numata K."/>
            <person name="Arakawa K."/>
        </authorList>
    </citation>
    <scope>NUCLEOTIDE SEQUENCE [LARGE SCALE GENOMIC DNA]</scope>
</reference>
<accession>A0A4C1TNL6</accession>
<name>A0A4C1TNL6_EUMVA</name>